<comment type="caution">
    <text evidence="2">The sequence shown here is derived from an EMBL/GenBank/DDBJ whole genome shotgun (WGS) entry which is preliminary data.</text>
</comment>
<sequence length="1018" mass="112108">VLPTDTELAQITNLGEARQWAGLAEPTWTAVSAGLGTLPSLRVFSSVSSSSLRSILQTVRVTVAGVERELTVVESIQVALMWRVARQAYQLEDVDPLADPMTPTSTPAATATGGTSPAGKRIKTSSVLDQLDESEVQHFASAELDQAYRNHSEITGSDPPEDCEPTPEQIAALHAKVIGRGEAPYADFSVLTPFGRRAQRQMKARAWTLQQDGTFRALDVPGPPSFEAWSACWKVYRAALFMLRYAALAPNAAKKVVSTACLEEYYEKIVRLNAEFPEAWHLIVQAEDRCRSEMFERYRRQLVKAAADGRLPMGLDFDGSTPWIGVFCFAARNGTYWGEYVTRPAQNFIARGGKHMTADRASAVNIPDAAKEALDNVTTATAPADPPLSRHPPSPGHGVSRAAKKRRRDREKTNASGSPSATTNRKGTPYQKAQGGLYSHNADGAEICYKFAKGPLGSCPEDLEPMFKGPRKFKFVELFAGMAGLSKVITELCGDCVDVLDPLDVYEDWDILDDSHYTKSKQLVDSIDWMHLAFPCRSFSRARRSDEHGNVEVVRSEAQPDGWGHPVAEEGNAILKRSAALGYRLCDADKFFSFENPEWSYAWLTTVMLKFMKYTGQSVHGLDQCPYGAETVKPTGLVTQAPWLKSVNLRCGQVRPHRHREEGLTGKTWDPLTEQMVWRSSKAAEYPTGLCIAWAMSLRKWLCSEAGTDWLAKRTLVRVGKFSNALIRADFLSQSTSDTTLSSMPSSSTYLSRGQIREQENVECVGGLRDPRRAVARSKPLQLVGQQLRACLDPLLSNEVLEEFENADGQLLPNDLIWAARQRLAQTFHTEVLKEGYQSEIIHAVLSEANDPDTHTLHEWLTSGFPLGISEGICNNGIFPKTDEVSAAIKASQAMGELLADWDGSARNYRSFEEAGNKAQHELDRLVADGRADRVNTWEEVVEVVGEEAKLTKMACIVKMKGGQEKVRIVVDMRRSGINGHCRINGMGGKRDSYGATLGISAVGSSDSISDKPGKGDH</sequence>
<dbReference type="AlphaFoldDB" id="A0A9P1CB25"/>
<feature type="compositionally biased region" description="Polar residues" evidence="1">
    <location>
        <begin position="414"/>
        <end position="426"/>
    </location>
</feature>
<evidence type="ECO:0000256" key="1">
    <source>
        <dbReference type="SAM" id="MobiDB-lite"/>
    </source>
</evidence>
<dbReference type="OrthoDB" id="447121at2759"/>
<feature type="compositionally biased region" description="Low complexity" evidence="1">
    <location>
        <begin position="102"/>
        <end position="119"/>
    </location>
</feature>
<dbReference type="Proteomes" id="UP001152797">
    <property type="component" value="Unassembled WGS sequence"/>
</dbReference>
<feature type="region of interest" description="Disordered" evidence="1">
    <location>
        <begin position="380"/>
        <end position="437"/>
    </location>
</feature>
<feature type="non-terminal residue" evidence="2">
    <location>
        <position position="1018"/>
    </location>
</feature>
<evidence type="ECO:0000313" key="2">
    <source>
        <dbReference type="EMBL" id="CAI3988270.1"/>
    </source>
</evidence>
<feature type="compositionally biased region" description="Pro residues" evidence="1">
    <location>
        <begin position="384"/>
        <end position="395"/>
    </location>
</feature>
<accession>A0A9P1CB25</accession>
<dbReference type="EMBL" id="CAMXCT020001247">
    <property type="protein sequence ID" value="CAL1141645.1"/>
    <property type="molecule type" value="Genomic_DNA"/>
</dbReference>
<dbReference type="EMBL" id="CAMXCT030001247">
    <property type="protein sequence ID" value="CAL4775582.1"/>
    <property type="molecule type" value="Genomic_DNA"/>
</dbReference>
<reference evidence="3" key="2">
    <citation type="submission" date="2024-04" db="EMBL/GenBank/DDBJ databases">
        <authorList>
            <person name="Chen Y."/>
            <person name="Shah S."/>
            <person name="Dougan E. K."/>
            <person name="Thang M."/>
            <person name="Chan C."/>
        </authorList>
    </citation>
    <scope>NUCLEOTIDE SEQUENCE [LARGE SCALE GENOMIC DNA]</scope>
</reference>
<feature type="region of interest" description="Disordered" evidence="1">
    <location>
        <begin position="97"/>
        <end position="121"/>
    </location>
</feature>
<name>A0A9P1CB25_9DINO</name>
<evidence type="ECO:0000313" key="3">
    <source>
        <dbReference type="EMBL" id="CAL1141645.1"/>
    </source>
</evidence>
<gene>
    <name evidence="2" type="ORF">C1SCF055_LOCUS15469</name>
</gene>
<evidence type="ECO:0000313" key="5">
    <source>
        <dbReference type="Proteomes" id="UP001152797"/>
    </source>
</evidence>
<organism evidence="2">
    <name type="scientific">Cladocopium goreaui</name>
    <dbReference type="NCBI Taxonomy" id="2562237"/>
    <lineage>
        <taxon>Eukaryota</taxon>
        <taxon>Sar</taxon>
        <taxon>Alveolata</taxon>
        <taxon>Dinophyceae</taxon>
        <taxon>Suessiales</taxon>
        <taxon>Symbiodiniaceae</taxon>
        <taxon>Cladocopium</taxon>
    </lineage>
</organism>
<evidence type="ECO:0000313" key="4">
    <source>
        <dbReference type="EMBL" id="CAL4775582.1"/>
    </source>
</evidence>
<protein>
    <submittedName>
        <fullName evidence="4">Potassium voltage-gated channel subfamily H member 1</fullName>
    </submittedName>
</protein>
<keyword evidence="5" id="KW-1185">Reference proteome</keyword>
<reference evidence="2" key="1">
    <citation type="submission" date="2022-10" db="EMBL/GenBank/DDBJ databases">
        <authorList>
            <person name="Chen Y."/>
            <person name="Dougan E. K."/>
            <person name="Chan C."/>
            <person name="Rhodes N."/>
            <person name="Thang M."/>
        </authorList>
    </citation>
    <scope>NUCLEOTIDE SEQUENCE</scope>
</reference>
<dbReference type="EMBL" id="CAMXCT010001247">
    <property type="protein sequence ID" value="CAI3988270.1"/>
    <property type="molecule type" value="Genomic_DNA"/>
</dbReference>
<proteinExistence type="predicted"/>